<dbReference type="RefSeq" id="WP_210968410.1">
    <property type="nucleotide sequence ID" value="NZ_JAGPXE010000001.1"/>
</dbReference>
<dbReference type="EMBL" id="JAGPXE010000001">
    <property type="protein sequence ID" value="MBQ0922908.1"/>
    <property type="molecule type" value="Genomic_DNA"/>
</dbReference>
<keyword evidence="1" id="KW-0812">Transmembrane</keyword>
<evidence type="ECO:0000256" key="1">
    <source>
        <dbReference type="SAM" id="Phobius"/>
    </source>
</evidence>
<comment type="caution">
    <text evidence="2">The sequence shown here is derived from an EMBL/GenBank/DDBJ whole genome shotgun (WGS) entry which is preliminary data.</text>
</comment>
<feature type="transmembrane region" description="Helical" evidence="1">
    <location>
        <begin position="7"/>
        <end position="29"/>
    </location>
</feature>
<organism evidence="2 3">
    <name type="scientific">Saccharopolyspora endophytica</name>
    <dbReference type="NCBI Taxonomy" id="543886"/>
    <lineage>
        <taxon>Bacteria</taxon>
        <taxon>Bacillati</taxon>
        <taxon>Actinomycetota</taxon>
        <taxon>Actinomycetes</taxon>
        <taxon>Pseudonocardiales</taxon>
        <taxon>Pseudonocardiaceae</taxon>
        <taxon>Saccharopolyspora</taxon>
    </lineage>
</organism>
<keyword evidence="3" id="KW-1185">Reference proteome</keyword>
<sequence length="46" mass="5434">MTQRKKLLLILAAIIILLVLVGLGLWFTWLSFDYDMRHPQESGWMD</sequence>
<gene>
    <name evidence="2" type="ORF">KBO27_03060</name>
</gene>
<protein>
    <submittedName>
        <fullName evidence="2">Uncharacterized protein</fullName>
    </submittedName>
</protein>
<reference evidence="2 3" key="1">
    <citation type="submission" date="2021-04" db="EMBL/GenBank/DDBJ databases">
        <title>Whole-genome sequencing of Saccharopolyspora endophytica KCTC 19397.</title>
        <authorList>
            <person name="Ay H."/>
            <person name="Saygin H."/>
            <person name="Sahin N."/>
        </authorList>
    </citation>
    <scope>NUCLEOTIDE SEQUENCE [LARGE SCALE GENOMIC DNA]</scope>
    <source>
        <strain evidence="2 3">KCTC 19397</strain>
    </source>
</reference>
<accession>A0ABS5D9J8</accession>
<keyword evidence="1" id="KW-0472">Membrane</keyword>
<name>A0ABS5D9J8_9PSEU</name>
<evidence type="ECO:0000313" key="3">
    <source>
        <dbReference type="Proteomes" id="UP000674084"/>
    </source>
</evidence>
<dbReference type="Proteomes" id="UP000674084">
    <property type="component" value="Unassembled WGS sequence"/>
</dbReference>
<evidence type="ECO:0000313" key="2">
    <source>
        <dbReference type="EMBL" id="MBQ0922908.1"/>
    </source>
</evidence>
<keyword evidence="1" id="KW-1133">Transmembrane helix</keyword>
<proteinExistence type="predicted"/>